<organism evidence="2 3">
    <name type="scientific">Chryseobacterium oleae</name>
    <dbReference type="NCBI Taxonomy" id="491207"/>
    <lineage>
        <taxon>Bacteria</taxon>
        <taxon>Pseudomonadati</taxon>
        <taxon>Bacteroidota</taxon>
        <taxon>Flavobacteriia</taxon>
        <taxon>Flavobacteriales</taxon>
        <taxon>Weeksellaceae</taxon>
        <taxon>Chryseobacterium group</taxon>
        <taxon>Chryseobacterium</taxon>
    </lineage>
</organism>
<feature type="region of interest" description="Disordered" evidence="1">
    <location>
        <begin position="1"/>
        <end position="24"/>
    </location>
</feature>
<keyword evidence="3" id="KW-1185">Reference proteome</keyword>
<evidence type="ECO:0000313" key="2">
    <source>
        <dbReference type="EMBL" id="SFN78436.1"/>
    </source>
</evidence>
<dbReference type="AlphaFoldDB" id="A0A1I5BUK7"/>
<sequence>MKQNITHPNKNIQPGAQDQPCHDTVSHSVEEYEAHNIYRIDYSYPFMPMTDLTIVFDELKKIVKKWLFNKRERRIIDKKKIHETI</sequence>
<feature type="compositionally biased region" description="Polar residues" evidence="1">
    <location>
        <begin position="1"/>
        <end position="16"/>
    </location>
</feature>
<reference evidence="3" key="1">
    <citation type="submission" date="2016-10" db="EMBL/GenBank/DDBJ databases">
        <authorList>
            <person name="Varghese N."/>
            <person name="Submissions S."/>
        </authorList>
    </citation>
    <scope>NUCLEOTIDE SEQUENCE [LARGE SCALE GENOMIC DNA]</scope>
    <source>
        <strain evidence="3">DSM 25575</strain>
    </source>
</reference>
<dbReference type="OrthoDB" id="1273943at2"/>
<evidence type="ECO:0000256" key="1">
    <source>
        <dbReference type="SAM" id="MobiDB-lite"/>
    </source>
</evidence>
<proteinExistence type="predicted"/>
<protein>
    <submittedName>
        <fullName evidence="2">Uncharacterized protein</fullName>
    </submittedName>
</protein>
<evidence type="ECO:0000313" key="3">
    <source>
        <dbReference type="Proteomes" id="UP000198769"/>
    </source>
</evidence>
<name>A0A1I5BUK7_CHROL</name>
<dbReference type="EMBL" id="FOVD01000008">
    <property type="protein sequence ID" value="SFN78436.1"/>
    <property type="molecule type" value="Genomic_DNA"/>
</dbReference>
<accession>A0A1I5BUK7</accession>
<gene>
    <name evidence="2" type="ORF">SAMN05421594_4198</name>
</gene>
<dbReference type="Proteomes" id="UP000198769">
    <property type="component" value="Unassembled WGS sequence"/>
</dbReference>
<dbReference type="RefSeq" id="WP_090026854.1">
    <property type="nucleotide sequence ID" value="NZ_FOVD01000008.1"/>
</dbReference>